<accession>A0ACC2J3R4</accession>
<sequence length="172" mass="19230">MPSAHEIFQALGPVEWEGLDQEDLTTLITDIFKKAHCLVDSIPVPSEDELQSSSEDARELRKEWKEVKINSRENPLGLNIYKLASKDGKGSWFARRSMHDGLSFRKWKTGMEREFAESLKVQGQPGDGKIRGLGADNCVANQTVDGCGKIQAFGTVSRSDYTSRLRDIVSEL</sequence>
<organism evidence="1 2">
    <name type="scientific">Nemania bipapillata</name>
    <dbReference type="NCBI Taxonomy" id="110536"/>
    <lineage>
        <taxon>Eukaryota</taxon>
        <taxon>Fungi</taxon>
        <taxon>Dikarya</taxon>
        <taxon>Ascomycota</taxon>
        <taxon>Pezizomycotina</taxon>
        <taxon>Sordariomycetes</taxon>
        <taxon>Xylariomycetidae</taxon>
        <taxon>Xylariales</taxon>
        <taxon>Xylariaceae</taxon>
        <taxon>Nemania</taxon>
    </lineage>
</organism>
<reference evidence="1" key="1">
    <citation type="submission" date="2022-11" db="EMBL/GenBank/DDBJ databases">
        <title>Genome Sequence of Nemania bipapillata.</title>
        <authorList>
            <person name="Buettner E."/>
        </authorList>
    </citation>
    <scope>NUCLEOTIDE SEQUENCE</scope>
    <source>
        <strain evidence="1">CP14</strain>
    </source>
</reference>
<comment type="caution">
    <text evidence="1">The sequence shown here is derived from an EMBL/GenBank/DDBJ whole genome shotgun (WGS) entry which is preliminary data.</text>
</comment>
<dbReference type="Proteomes" id="UP001153334">
    <property type="component" value="Unassembled WGS sequence"/>
</dbReference>
<proteinExistence type="predicted"/>
<evidence type="ECO:0000313" key="2">
    <source>
        <dbReference type="Proteomes" id="UP001153334"/>
    </source>
</evidence>
<evidence type="ECO:0000313" key="1">
    <source>
        <dbReference type="EMBL" id="KAJ8122137.1"/>
    </source>
</evidence>
<name>A0ACC2J3R4_9PEZI</name>
<gene>
    <name evidence="1" type="ORF">ONZ43_g1591</name>
</gene>
<dbReference type="EMBL" id="JAPESX010000283">
    <property type="protein sequence ID" value="KAJ8122137.1"/>
    <property type="molecule type" value="Genomic_DNA"/>
</dbReference>
<keyword evidence="2" id="KW-1185">Reference proteome</keyword>
<protein>
    <submittedName>
        <fullName evidence="1">Uncharacterized protein</fullName>
    </submittedName>
</protein>